<dbReference type="InterPro" id="IPR001091">
    <property type="entry name" value="RM_Methyltransferase"/>
</dbReference>
<dbReference type="PRINTS" id="PR00508">
    <property type="entry name" value="S21N4MTFRASE"/>
</dbReference>
<dbReference type="SUPFAM" id="SSF53335">
    <property type="entry name" value="S-adenosyl-L-methionine-dependent methyltransferases"/>
    <property type="match status" value="1"/>
</dbReference>
<reference evidence="4" key="1">
    <citation type="journal article" date="2021" name="Proc. Natl. Acad. Sci. U.S.A.">
        <title>A Catalog of Tens of Thousands of Viruses from Human Metagenomes Reveals Hidden Associations with Chronic Diseases.</title>
        <authorList>
            <person name="Tisza M.J."/>
            <person name="Buck C.B."/>
        </authorList>
    </citation>
    <scope>NUCLEOTIDE SEQUENCE</scope>
    <source>
        <strain evidence="4">CtkyH28</strain>
    </source>
</reference>
<feature type="domain" description="DNA methylase N-4/N-6" evidence="3">
    <location>
        <begin position="20"/>
        <end position="241"/>
    </location>
</feature>
<keyword evidence="2" id="KW-0808">Transferase</keyword>
<evidence type="ECO:0000313" key="4">
    <source>
        <dbReference type="EMBL" id="DAD71176.1"/>
    </source>
</evidence>
<name>A0A8S5LMU7_9CAUD</name>
<dbReference type="GO" id="GO:0003677">
    <property type="term" value="F:DNA binding"/>
    <property type="evidence" value="ECO:0007669"/>
    <property type="project" value="InterPro"/>
</dbReference>
<dbReference type="GO" id="GO:0008170">
    <property type="term" value="F:N-methyltransferase activity"/>
    <property type="evidence" value="ECO:0007669"/>
    <property type="project" value="InterPro"/>
</dbReference>
<dbReference type="InterPro" id="IPR002941">
    <property type="entry name" value="DNA_methylase_N4/N6"/>
</dbReference>
<evidence type="ECO:0000256" key="1">
    <source>
        <dbReference type="ARBA" id="ARBA00022603"/>
    </source>
</evidence>
<dbReference type="Gene3D" id="3.40.50.150">
    <property type="entry name" value="Vaccinia Virus protein VP39"/>
    <property type="match status" value="1"/>
</dbReference>
<sequence length="251" mass="28382">MQILQGDCLEIMPDIPENSVDMILCDLPYGTTDCAWDSVIPYDRLWEQYNRIIKPKGVIALFGDFPFSASLIASNIRHFRHAWYWRKNNATGALCAKVQPLKTIEHILVFSPAKKGAAPGETFTYNPQGLVRLKRPVRRSADIHGRSEIYHVKSNDSIQTHTNYPKNVLEFQNVGFGAEKRVHPTQKPVALLEYLVKTYTNAGDVVLDNCMGSGSTGIACKNTGRKFIGIEREEKYFEIARKRIAEHEVGQ</sequence>
<evidence type="ECO:0000256" key="2">
    <source>
        <dbReference type="ARBA" id="ARBA00022679"/>
    </source>
</evidence>
<accession>A0A8S5LMU7</accession>
<organism evidence="4">
    <name type="scientific">Siphoviridae sp. ctkyH28</name>
    <dbReference type="NCBI Taxonomy" id="2827585"/>
    <lineage>
        <taxon>Viruses</taxon>
        <taxon>Duplodnaviria</taxon>
        <taxon>Heunggongvirae</taxon>
        <taxon>Uroviricota</taxon>
        <taxon>Caudoviricetes</taxon>
    </lineage>
</organism>
<evidence type="ECO:0000259" key="3">
    <source>
        <dbReference type="Pfam" id="PF01555"/>
    </source>
</evidence>
<dbReference type="Pfam" id="PF01555">
    <property type="entry name" value="N6_N4_Mtase"/>
    <property type="match status" value="1"/>
</dbReference>
<proteinExistence type="predicted"/>
<protein>
    <submittedName>
        <fullName evidence="4">Adenine-specific methyltransferase</fullName>
    </submittedName>
</protein>
<dbReference type="InterPro" id="IPR029063">
    <property type="entry name" value="SAM-dependent_MTases_sf"/>
</dbReference>
<dbReference type="EMBL" id="BK015877">
    <property type="protein sequence ID" value="DAD71176.1"/>
    <property type="molecule type" value="Genomic_DNA"/>
</dbReference>
<dbReference type="GO" id="GO:0032259">
    <property type="term" value="P:methylation"/>
    <property type="evidence" value="ECO:0007669"/>
    <property type="project" value="UniProtKB-KW"/>
</dbReference>
<keyword evidence="1 4" id="KW-0489">Methyltransferase</keyword>